<evidence type="ECO:0000313" key="2">
    <source>
        <dbReference type="EMBL" id="WQB69647.1"/>
    </source>
</evidence>
<dbReference type="EMBL" id="CP139779">
    <property type="protein sequence ID" value="WQB69647.1"/>
    <property type="molecule type" value="Genomic_DNA"/>
</dbReference>
<keyword evidence="3" id="KW-1185">Reference proteome</keyword>
<dbReference type="InterPro" id="IPR024072">
    <property type="entry name" value="DHFR-like_dom_sf"/>
</dbReference>
<evidence type="ECO:0000259" key="1">
    <source>
        <dbReference type="Pfam" id="PF01872"/>
    </source>
</evidence>
<dbReference type="PANTHER" id="PTHR38011:SF12">
    <property type="entry name" value="BIFUNCTIONAL DEAMINASE-REDUCTASE DOMAIN PROTEIN"/>
    <property type="match status" value="1"/>
</dbReference>
<dbReference type="InterPro" id="IPR050765">
    <property type="entry name" value="Riboflavin_Biosynth_HTPR"/>
</dbReference>
<dbReference type="Gene3D" id="3.40.430.10">
    <property type="entry name" value="Dihydrofolate Reductase, subunit A"/>
    <property type="match status" value="1"/>
</dbReference>
<dbReference type="PANTHER" id="PTHR38011">
    <property type="entry name" value="DIHYDROFOLATE REDUCTASE FAMILY PROTEIN (AFU_ORTHOLOGUE AFUA_8G06820)"/>
    <property type="match status" value="1"/>
</dbReference>
<proteinExistence type="predicted"/>
<gene>
    <name evidence="2" type="ORF">T9R20_13215</name>
</gene>
<accession>A0ABZ0VA14</accession>
<dbReference type="Proteomes" id="UP001324533">
    <property type="component" value="Chromosome"/>
</dbReference>
<dbReference type="SUPFAM" id="SSF53597">
    <property type="entry name" value="Dihydrofolate reductase-like"/>
    <property type="match status" value="1"/>
</dbReference>
<organism evidence="2 3">
    <name type="scientific">Microbacterium invictum</name>
    <dbReference type="NCBI Taxonomy" id="515415"/>
    <lineage>
        <taxon>Bacteria</taxon>
        <taxon>Bacillati</taxon>
        <taxon>Actinomycetota</taxon>
        <taxon>Actinomycetes</taxon>
        <taxon>Micrococcales</taxon>
        <taxon>Microbacteriaceae</taxon>
        <taxon>Microbacterium</taxon>
    </lineage>
</organism>
<reference evidence="2 3" key="1">
    <citation type="submission" date="2023-06" db="EMBL/GenBank/DDBJ databases">
        <title>Rock-solubilizing bacteria, Microbacterium invictum, promotes re-establishment of vegetation in rocky wasteland by accelerating rock bio-weathering and reshaping soil bacterial community.</title>
        <authorList>
            <person name="Liu C."/>
        </authorList>
    </citation>
    <scope>NUCLEOTIDE SEQUENCE [LARGE SCALE GENOMIC DNA]</scope>
    <source>
        <strain evidence="2 3">X-18</strain>
    </source>
</reference>
<dbReference type="InterPro" id="IPR002734">
    <property type="entry name" value="RibDG_C"/>
</dbReference>
<protein>
    <submittedName>
        <fullName evidence="2">Dihydrofolate reductase family protein</fullName>
    </submittedName>
</protein>
<evidence type="ECO:0000313" key="3">
    <source>
        <dbReference type="Proteomes" id="UP001324533"/>
    </source>
</evidence>
<dbReference type="RefSeq" id="WP_322409769.1">
    <property type="nucleotide sequence ID" value="NZ_CP139779.1"/>
</dbReference>
<sequence length="219" mass="23407">MTATTLRGGIRSRLNGGGTAQSTALDADVHAVYIGAVPRVILYASISLDGFAAGPDGDVSVLHGWAFGDSSMQMHPQVTSEFFAAGAVIFGARTLRAGDAAWGDDAIFSMPVFIPTHEHRDPVTRNGALFTFAPSAAQALHLARDAAGERNVYIMGSPTVARQLFETRAIDEMELAITGVVLGAGIRLFDELADTPIRMTPTRVIPSRGITHIRYRVER</sequence>
<name>A0ABZ0VA14_9MICO</name>
<feature type="domain" description="Bacterial bifunctional deaminase-reductase C-terminal" evidence="1">
    <location>
        <begin position="38"/>
        <end position="196"/>
    </location>
</feature>
<dbReference type="Pfam" id="PF01872">
    <property type="entry name" value="RibD_C"/>
    <property type="match status" value="1"/>
</dbReference>